<feature type="compositionally biased region" description="Polar residues" evidence="1">
    <location>
        <begin position="147"/>
        <end position="160"/>
    </location>
</feature>
<feature type="compositionally biased region" description="Low complexity" evidence="1">
    <location>
        <begin position="32"/>
        <end position="41"/>
    </location>
</feature>
<proteinExistence type="predicted"/>
<sequence length="308" mass="33534">MHAKHQNRRPHGTDSRKPRPPASWRASAQNTARASGAGASSAHDDPTDDGLDSDLQLSGTPSPFRRRQVLSNHHRFAEQESDPSTTPQEGLQDADTAELLTLLKSSEEDLPPSQFQFSTERATQSSVDDSQLTVDWDSIRTHLSAFRNAQTPTDPLQRPSSNDDDDDDLPNDTCPKQGIFVFLPLPLTFSSYKNRSRLSSDITTIPTAGSLSSAHSHLQVGKGSASGGQDPIVHTLNTDPPKKHVEDTLSYDTVDSLLNISNIPLQSAKTSQKSVTPNSFIAAKSSAVVPDNHHTHESIDHWLDDILG</sequence>
<feature type="compositionally biased region" description="Basic residues" evidence="1">
    <location>
        <begin position="64"/>
        <end position="74"/>
    </location>
</feature>
<organism evidence="2 3">
    <name type="scientific">Batrachochytrium salamandrivorans</name>
    <dbReference type="NCBI Taxonomy" id="1357716"/>
    <lineage>
        <taxon>Eukaryota</taxon>
        <taxon>Fungi</taxon>
        <taxon>Fungi incertae sedis</taxon>
        <taxon>Chytridiomycota</taxon>
        <taxon>Chytridiomycota incertae sedis</taxon>
        <taxon>Chytridiomycetes</taxon>
        <taxon>Rhizophydiales</taxon>
        <taxon>Rhizophydiales incertae sedis</taxon>
        <taxon>Batrachochytrium</taxon>
    </lineage>
</organism>
<feature type="region of interest" description="Disordered" evidence="1">
    <location>
        <begin position="1"/>
        <end position="95"/>
    </location>
</feature>
<comment type="caution">
    <text evidence="2">The sequence shown here is derived from an EMBL/GenBank/DDBJ whole genome shotgun (WGS) entry which is preliminary data.</text>
</comment>
<reference evidence="2 3" key="1">
    <citation type="submission" date="2021-02" db="EMBL/GenBank/DDBJ databases">
        <title>Variation within the Batrachochytrium salamandrivorans European outbreak.</title>
        <authorList>
            <person name="Kelly M."/>
            <person name="Pasmans F."/>
            <person name="Shea T.P."/>
            <person name="Munoz J.F."/>
            <person name="Carranza S."/>
            <person name="Cuomo C.A."/>
            <person name="Martel A."/>
        </authorList>
    </citation>
    <scope>NUCLEOTIDE SEQUENCE [LARGE SCALE GENOMIC DNA]</scope>
    <source>
        <strain evidence="2 3">AMFP18/2</strain>
    </source>
</reference>
<evidence type="ECO:0000313" key="2">
    <source>
        <dbReference type="EMBL" id="KAH6594273.1"/>
    </source>
</evidence>
<name>A0ABQ8F8Y9_9FUNG</name>
<keyword evidence="3" id="KW-1185">Reference proteome</keyword>
<dbReference type="EMBL" id="JAFCIX010000336">
    <property type="protein sequence ID" value="KAH6594273.1"/>
    <property type="molecule type" value="Genomic_DNA"/>
</dbReference>
<gene>
    <name evidence="2" type="ORF">BASA50_006744</name>
</gene>
<feature type="compositionally biased region" description="Basic residues" evidence="1">
    <location>
        <begin position="1"/>
        <end position="10"/>
    </location>
</feature>
<accession>A0ABQ8F8Y9</accession>
<evidence type="ECO:0000256" key="1">
    <source>
        <dbReference type="SAM" id="MobiDB-lite"/>
    </source>
</evidence>
<feature type="region of interest" description="Disordered" evidence="1">
    <location>
        <begin position="145"/>
        <end position="172"/>
    </location>
</feature>
<dbReference type="Proteomes" id="UP001648503">
    <property type="component" value="Unassembled WGS sequence"/>
</dbReference>
<evidence type="ECO:0000313" key="3">
    <source>
        <dbReference type="Proteomes" id="UP001648503"/>
    </source>
</evidence>
<protein>
    <submittedName>
        <fullName evidence="2">Uncharacterized protein</fullName>
    </submittedName>
</protein>